<keyword evidence="4" id="KW-0067">ATP-binding</keyword>
<keyword evidence="5" id="KW-0175">Coiled coil</keyword>
<dbReference type="CDD" id="cd18795">
    <property type="entry name" value="SF2_C_Ski2"/>
    <property type="match status" value="1"/>
</dbReference>
<gene>
    <name evidence="9" type="ORF">EDEG_01044</name>
</gene>
<evidence type="ECO:0000313" key="9">
    <source>
        <dbReference type="EMBL" id="EJW04754.1"/>
    </source>
</evidence>
<feature type="domain" description="Helicase ATP-binding" evidence="7">
    <location>
        <begin position="217"/>
        <end position="371"/>
    </location>
</feature>
<dbReference type="GO" id="GO:0006401">
    <property type="term" value="P:RNA catabolic process"/>
    <property type="evidence" value="ECO:0007669"/>
    <property type="project" value="UniProtKB-ARBA"/>
</dbReference>
<dbReference type="InterPro" id="IPR014001">
    <property type="entry name" value="Helicase_ATP-bd"/>
</dbReference>
<evidence type="ECO:0000256" key="3">
    <source>
        <dbReference type="ARBA" id="ARBA00022806"/>
    </source>
</evidence>
<dbReference type="InterPro" id="IPR011545">
    <property type="entry name" value="DEAD/DEAH_box_helicase_dom"/>
</dbReference>
<evidence type="ECO:0000256" key="4">
    <source>
        <dbReference type="ARBA" id="ARBA00022840"/>
    </source>
</evidence>
<dbReference type="InterPro" id="IPR012961">
    <property type="entry name" value="Ski2/MTR4_C"/>
</dbReference>
<dbReference type="VEuPathDB" id="MicrosporidiaDB:EDEG_01044"/>
<dbReference type="InterPro" id="IPR027417">
    <property type="entry name" value="P-loop_NTPase"/>
</dbReference>
<feature type="region of interest" description="Disordered" evidence="6">
    <location>
        <begin position="415"/>
        <end position="434"/>
    </location>
</feature>
<dbReference type="Gene3D" id="3.40.50.300">
    <property type="entry name" value="P-loop containing nucleotide triphosphate hydrolases"/>
    <property type="match status" value="2"/>
</dbReference>
<evidence type="ECO:0000259" key="8">
    <source>
        <dbReference type="PROSITE" id="PS51194"/>
    </source>
</evidence>
<keyword evidence="1" id="KW-0547">Nucleotide-binding</keyword>
<evidence type="ECO:0000256" key="2">
    <source>
        <dbReference type="ARBA" id="ARBA00022801"/>
    </source>
</evidence>
<dbReference type="InParanoid" id="J9DB85"/>
<dbReference type="Gene3D" id="1.10.3380.30">
    <property type="match status" value="1"/>
</dbReference>
<keyword evidence="10" id="KW-1185">Reference proteome</keyword>
<dbReference type="OMA" id="DHVNIIM"/>
<dbReference type="GO" id="GO:0004386">
    <property type="term" value="F:helicase activity"/>
    <property type="evidence" value="ECO:0007669"/>
    <property type="project" value="UniProtKB-KW"/>
</dbReference>
<organism evidence="9 10">
    <name type="scientific">Edhazardia aedis (strain USNM 41457)</name>
    <name type="common">Microsporidian parasite</name>
    <dbReference type="NCBI Taxonomy" id="1003232"/>
    <lineage>
        <taxon>Eukaryota</taxon>
        <taxon>Fungi</taxon>
        <taxon>Fungi incertae sedis</taxon>
        <taxon>Microsporidia</taxon>
        <taxon>Edhazardia</taxon>
    </lineage>
</organism>
<dbReference type="InterPro" id="IPR050699">
    <property type="entry name" value="RNA-DNA_Helicase"/>
</dbReference>
<dbReference type="SUPFAM" id="SSF52540">
    <property type="entry name" value="P-loop containing nucleoside triphosphate hydrolases"/>
    <property type="match status" value="1"/>
</dbReference>
<dbReference type="PANTHER" id="PTHR12131">
    <property type="entry name" value="ATP-DEPENDENT RNA AND DNA HELICASE"/>
    <property type="match status" value="1"/>
</dbReference>
<protein>
    <submittedName>
        <fullName evidence="9">Uncharacterized protein</fullName>
    </submittedName>
</protein>
<evidence type="ECO:0000256" key="5">
    <source>
        <dbReference type="SAM" id="Coils"/>
    </source>
</evidence>
<feature type="domain" description="Helicase C-terminal" evidence="8">
    <location>
        <begin position="469"/>
        <end position="671"/>
    </location>
</feature>
<dbReference type="GO" id="GO:0003676">
    <property type="term" value="F:nucleic acid binding"/>
    <property type="evidence" value="ECO:0007669"/>
    <property type="project" value="InterPro"/>
</dbReference>
<evidence type="ECO:0000256" key="1">
    <source>
        <dbReference type="ARBA" id="ARBA00022741"/>
    </source>
</evidence>
<dbReference type="PANTHER" id="PTHR12131:SF1">
    <property type="entry name" value="ATP-DEPENDENT RNA HELICASE SUPV3L1, MITOCHONDRIAL-RELATED"/>
    <property type="match status" value="1"/>
</dbReference>
<dbReference type="SMART" id="SM00490">
    <property type="entry name" value="HELICc"/>
    <property type="match status" value="1"/>
</dbReference>
<sequence>MSDDQIEKKKSNADPQMFKDYLMKYGSKIPNILKDDCEKYFATFEDDYELVFEEDGTLNNIKFNDIIEIDEVDELAEDEKVEEMDSVYESSEDIDLNKGKDDFSEKCDNLNAEKQDTEKSMRDVCENEKLDKDDENTKKLHGEYEIFDNDKSVEKIVAEIDNLKIEKKTVENMESSSTDDENDKKHAFQIPENFVPPKIEPQLDLTFVPDVFQLQSFYCLSNNCSLLVTAHTSAGKTTIVDYAIFLASLNNTKLVYTSPIKALSNQKYYEFRKHKPGLLTGDITLNKESDVLIMTTEILRNMLYSRNTILSNLQYVVFDEVHYINNRDRGVVWEECIILIPKNVTIILLSACIPNALEFGEWVGRIRNCEIFVISTGKRPVPLVYFILKDGEIKPVYNNTALESKEMPNIKIESAIKSKPADSPKNQESIKGHSKHISNILKLLKSSTAAQNKNNHTKPAKLQQKKPNSIKIIVDHILKQKLIPSIFFCFSRKKCHITAKNINQPYLAQKEVVEVDEIITKKLYSKLDHKNKKLPQVVELVSLLKNGIGIHHSGLLPILKELVEILFSKNLIKILIATETFSMGVNFPAKSVFFLSLYKRDSITSRMLNPGEFLQMSGRAGRRNVDTKGVVIVNLDTNEKTTANDVLNLIKGKTHINSKFKTSFSMILQLFRCNMKVEDMLRKSFDAESSEKYAYKFAKSLFKLENIYSDFKSFLVKNFNELEKELNDRKKIKELDKKNINEKTILSPLKNSKIKESSENVCGSEKTKFLESKMYVDNCKFCKNIETYIKSLRNYYKMNNSLVKCFFSTNKNFKNLFVVTNDLTVYKVDEVKNKSVKGKILYAGFNLKNIFSKKNNFVFFEIRELLDNFLFFPHVAINNINNIAENVFDLELNTTLPGFCHQPEIYINLQNHLHDDKQFDIFRILQNDQNTYKQQNLPQNKTLTESNKIFNIQTEKIFLLILDGKLITDYNLQDYNNIIMNKKTTELLNQINQNKCLICPDLNLHYLQKLTKILVEERIKTLKHTLDPKSLATFQEYIDKINFLRKLEYIDLNNIILFKGRIACEIKSVDCIFITEAVMSNSFIDFSFAELASFFSGFITNENDPKYDESKIETFKKLQDIKNVDDTKYLYKGNKNLDKDYNKMVVIEQKQNTLSQKLSNQKNTINGNIDNYKLNEEHILNLRTKISNTIHNIYEKIASYTNNISNSKFKFNEILILDAYTLNYCDGYIEAIYKWCLGASLLEITSTTFVAEGTLIRNIIRIDEFCKEMRNVAVFVNDMILLNKIESIISVMKRDIVHCPSLYFDE</sequence>
<dbReference type="InterPro" id="IPR001650">
    <property type="entry name" value="Helicase_C-like"/>
</dbReference>
<dbReference type="SMART" id="SM00487">
    <property type="entry name" value="DEXDc"/>
    <property type="match status" value="1"/>
</dbReference>
<comment type="caution">
    <text evidence="9">The sequence shown here is derived from an EMBL/GenBank/DDBJ whole genome shotgun (WGS) entry which is preliminary data.</text>
</comment>
<feature type="coiled-coil region" evidence="5">
    <location>
        <begin position="100"/>
        <end position="127"/>
    </location>
</feature>
<dbReference type="EMBL" id="AFBI03000014">
    <property type="protein sequence ID" value="EJW04754.1"/>
    <property type="molecule type" value="Genomic_DNA"/>
</dbReference>
<keyword evidence="2" id="KW-0378">Hydrolase</keyword>
<dbReference type="FunCoup" id="J9DB85">
    <property type="interactions" value="111"/>
</dbReference>
<evidence type="ECO:0000313" key="10">
    <source>
        <dbReference type="Proteomes" id="UP000003163"/>
    </source>
</evidence>
<dbReference type="GO" id="GO:0005524">
    <property type="term" value="F:ATP binding"/>
    <property type="evidence" value="ECO:0007669"/>
    <property type="project" value="UniProtKB-KW"/>
</dbReference>
<dbReference type="Pfam" id="PF00270">
    <property type="entry name" value="DEAD"/>
    <property type="match status" value="1"/>
</dbReference>
<accession>J9DB85</accession>
<dbReference type="HOGENOM" id="CLU_002902_1_4_1"/>
<evidence type="ECO:0000256" key="6">
    <source>
        <dbReference type="SAM" id="MobiDB-lite"/>
    </source>
</evidence>
<evidence type="ECO:0000259" key="7">
    <source>
        <dbReference type="PROSITE" id="PS51192"/>
    </source>
</evidence>
<dbReference type="SMART" id="SM01142">
    <property type="entry name" value="DSHCT"/>
    <property type="match status" value="1"/>
</dbReference>
<dbReference type="Pfam" id="PF08148">
    <property type="entry name" value="DSHCT"/>
    <property type="match status" value="1"/>
</dbReference>
<dbReference type="GO" id="GO:0016787">
    <property type="term" value="F:hydrolase activity"/>
    <property type="evidence" value="ECO:0007669"/>
    <property type="project" value="UniProtKB-KW"/>
</dbReference>
<keyword evidence="3" id="KW-0347">Helicase</keyword>
<dbReference type="STRING" id="1003232.J9DB85"/>
<proteinExistence type="predicted"/>
<dbReference type="Proteomes" id="UP000003163">
    <property type="component" value="Unassembled WGS sequence"/>
</dbReference>
<reference evidence="10" key="2">
    <citation type="submission" date="2015-07" db="EMBL/GenBank/DDBJ databases">
        <title>Contrasting host-pathogen interactions and genome evolution in two generalist and specialist microsporidian pathogens of mosquitoes.</title>
        <authorList>
            <consortium name="The Broad Institute Genomics Platform"/>
            <consortium name="The Broad Institute Genome Sequencing Center for Infectious Disease"/>
            <person name="Cuomo C.A."/>
            <person name="Sanscrainte N.D."/>
            <person name="Goldberg J.M."/>
            <person name="Heiman D."/>
            <person name="Young S."/>
            <person name="Zeng Q."/>
            <person name="Becnel J.J."/>
            <person name="Birren B.W."/>
        </authorList>
    </citation>
    <scope>NUCLEOTIDE SEQUENCE [LARGE SCALE GENOMIC DNA]</scope>
    <source>
        <strain evidence="10">USNM 41457</strain>
    </source>
</reference>
<reference evidence="9 10" key="1">
    <citation type="submission" date="2011-08" db="EMBL/GenBank/DDBJ databases">
        <authorList>
            <person name="Liu Z.J."/>
            <person name="Shi F.L."/>
            <person name="Lu J.Q."/>
            <person name="Li M."/>
            <person name="Wang Z.L."/>
        </authorList>
    </citation>
    <scope>NUCLEOTIDE SEQUENCE [LARGE SCALE GENOMIC DNA]</scope>
    <source>
        <strain evidence="9 10">USNM 41457</strain>
    </source>
</reference>
<dbReference type="PROSITE" id="PS51194">
    <property type="entry name" value="HELICASE_CTER"/>
    <property type="match status" value="1"/>
</dbReference>
<dbReference type="PROSITE" id="PS51192">
    <property type="entry name" value="HELICASE_ATP_BIND_1"/>
    <property type="match status" value="1"/>
</dbReference>
<name>J9DB85_EDHAE</name>
<dbReference type="OrthoDB" id="64767at2759"/>